<reference evidence="2 3" key="1">
    <citation type="journal article" date="2019" name="Genome Biol. Evol.">
        <title>Day and night: Metabolic profiles and evolutionary relationships of six axenic non-marine cyanobacteria.</title>
        <authorList>
            <person name="Will S.E."/>
            <person name="Henke P."/>
            <person name="Boedeker C."/>
            <person name="Huang S."/>
            <person name="Brinkmann H."/>
            <person name="Rohde M."/>
            <person name="Jarek M."/>
            <person name="Friedl T."/>
            <person name="Seufert S."/>
            <person name="Schumacher M."/>
            <person name="Overmann J."/>
            <person name="Neumann-Schaal M."/>
            <person name="Petersen J."/>
        </authorList>
    </citation>
    <scope>NUCLEOTIDE SEQUENCE [LARGE SCALE GENOMIC DNA]</scope>
    <source>
        <strain evidence="2 3">PCC 6912</strain>
    </source>
</reference>
<organism evidence="2 3">
    <name type="scientific">Chlorogloeopsis fritschii PCC 6912</name>
    <dbReference type="NCBI Taxonomy" id="211165"/>
    <lineage>
        <taxon>Bacteria</taxon>
        <taxon>Bacillati</taxon>
        <taxon>Cyanobacteriota</taxon>
        <taxon>Cyanophyceae</taxon>
        <taxon>Nostocales</taxon>
        <taxon>Chlorogloeopsidaceae</taxon>
        <taxon>Chlorogloeopsis</taxon>
    </lineage>
</organism>
<name>A0A3S0XX20_CHLFR</name>
<dbReference type="CDD" id="cd02440">
    <property type="entry name" value="AdoMet_MTases"/>
    <property type="match status" value="1"/>
</dbReference>
<evidence type="ECO:0000313" key="3">
    <source>
        <dbReference type="Proteomes" id="UP000268857"/>
    </source>
</evidence>
<evidence type="ECO:0000313" key="2">
    <source>
        <dbReference type="EMBL" id="RUR79691.1"/>
    </source>
</evidence>
<keyword evidence="3" id="KW-1185">Reference proteome</keyword>
<dbReference type="STRING" id="211165.GCA_000317285_01545"/>
<keyword evidence="1" id="KW-0808">Transferase</keyword>
<sequence>MISFDGGKQIAVENIENRARQSLGSSSDPVYQMVARAVAQRHSGGGVLVDVGCGKGKLWSFVSDRFDRYVGVDAVRYPGLPTQTEFIPLDLDIGKAPLPEDFADVVCAVETMEHLENPRAFVRELVRLTKPGGLVIVTTPNQLSLLSKLTLILKNQFNAFQEAPGLYPAHITALLEIDLLRIYTECNLTEIQIQYSNCGRIPFTPWHWPENLGFRGRVFSDNILCVGQKIKQ</sequence>
<dbReference type="EMBL" id="RSCJ01000012">
    <property type="protein sequence ID" value="RUR79691.1"/>
    <property type="molecule type" value="Genomic_DNA"/>
</dbReference>
<dbReference type="SUPFAM" id="SSF53335">
    <property type="entry name" value="S-adenosyl-L-methionine-dependent methyltransferases"/>
    <property type="match status" value="1"/>
</dbReference>
<dbReference type="InterPro" id="IPR029063">
    <property type="entry name" value="SAM-dependent_MTases_sf"/>
</dbReference>
<dbReference type="Gene3D" id="3.40.50.150">
    <property type="entry name" value="Vaccinia Virus protein VP39"/>
    <property type="match status" value="1"/>
</dbReference>
<dbReference type="GO" id="GO:0016740">
    <property type="term" value="F:transferase activity"/>
    <property type="evidence" value="ECO:0007669"/>
    <property type="project" value="UniProtKB-KW"/>
</dbReference>
<dbReference type="PANTHER" id="PTHR43861:SF3">
    <property type="entry name" value="PUTATIVE (AFU_ORTHOLOGUE AFUA_2G14390)-RELATED"/>
    <property type="match status" value="1"/>
</dbReference>
<dbReference type="Pfam" id="PF13489">
    <property type="entry name" value="Methyltransf_23"/>
    <property type="match status" value="1"/>
</dbReference>
<protein>
    <submittedName>
        <fullName evidence="2">Uncharacterized protein</fullName>
    </submittedName>
</protein>
<evidence type="ECO:0000256" key="1">
    <source>
        <dbReference type="ARBA" id="ARBA00022679"/>
    </source>
</evidence>
<comment type="caution">
    <text evidence="2">The sequence shown here is derived from an EMBL/GenBank/DDBJ whole genome shotgun (WGS) entry which is preliminary data.</text>
</comment>
<dbReference type="Proteomes" id="UP000268857">
    <property type="component" value="Unassembled WGS sequence"/>
</dbReference>
<accession>A0A3S0XX20</accession>
<gene>
    <name evidence="2" type="ORF">PCC6912_32270</name>
</gene>
<proteinExistence type="predicted"/>
<dbReference type="PANTHER" id="PTHR43861">
    <property type="entry name" value="TRANS-ACONITATE 2-METHYLTRANSFERASE-RELATED"/>
    <property type="match status" value="1"/>
</dbReference>
<dbReference type="AlphaFoldDB" id="A0A3S0XX20"/>
<dbReference type="OrthoDB" id="9790457at2"/>
<dbReference type="RefSeq" id="WP_016879335.1">
    <property type="nucleotide sequence ID" value="NZ_AJLN01000051.1"/>
</dbReference>